<dbReference type="CDD" id="cd06260">
    <property type="entry name" value="DUF820-like"/>
    <property type="match status" value="1"/>
</dbReference>
<gene>
    <name evidence="2" type="ORF">ACE1B6_16885</name>
</gene>
<proteinExistence type="predicted"/>
<sequence>MTIATPVVKPVSQMELAPGSIATLKEVTWQEFAEILAELGERRNSRIAYSEGKLEIMVPLPEHERTKIVIADLVKAILRSQRRNWEPLGSSTFKREEVAGIEPDECFYIQNQQAVIGKDRIDLNIDPPPDLAIMLRIAGAIESDVTSKTRTQAYLAIKVPEIWIYDSGKLKISLLQGDRYIESETSPTFPNLAIREIIPKAIERAKQIGTSQALLEFEDWLSQQK</sequence>
<dbReference type="Pfam" id="PF05685">
    <property type="entry name" value="Uma2"/>
    <property type="match status" value="1"/>
</dbReference>
<dbReference type="InterPro" id="IPR011335">
    <property type="entry name" value="Restrct_endonuc-II-like"/>
</dbReference>
<name>A0ABV4YDL6_9CYAN</name>
<dbReference type="RefSeq" id="WP_413258421.1">
    <property type="nucleotide sequence ID" value="NZ_JBHFNS010000065.1"/>
</dbReference>
<dbReference type="SUPFAM" id="SSF52980">
    <property type="entry name" value="Restriction endonuclease-like"/>
    <property type="match status" value="1"/>
</dbReference>
<organism evidence="2 3">
    <name type="scientific">Floridaenema fluviatile BLCC-F154</name>
    <dbReference type="NCBI Taxonomy" id="3153640"/>
    <lineage>
        <taxon>Bacteria</taxon>
        <taxon>Bacillati</taxon>
        <taxon>Cyanobacteriota</taxon>
        <taxon>Cyanophyceae</taxon>
        <taxon>Oscillatoriophycideae</taxon>
        <taxon>Aerosakkonematales</taxon>
        <taxon>Aerosakkonemataceae</taxon>
        <taxon>Floridanema</taxon>
        <taxon>Floridanema fluviatile</taxon>
    </lineage>
</organism>
<dbReference type="InterPro" id="IPR008538">
    <property type="entry name" value="Uma2"/>
</dbReference>
<dbReference type="GO" id="GO:0004519">
    <property type="term" value="F:endonuclease activity"/>
    <property type="evidence" value="ECO:0007669"/>
    <property type="project" value="UniProtKB-KW"/>
</dbReference>
<keyword evidence="2" id="KW-0255">Endonuclease</keyword>
<keyword evidence="2" id="KW-0378">Hydrolase</keyword>
<comment type="caution">
    <text evidence="2">The sequence shown here is derived from an EMBL/GenBank/DDBJ whole genome shotgun (WGS) entry which is preliminary data.</text>
</comment>
<feature type="domain" description="Putative restriction endonuclease" evidence="1">
    <location>
        <begin position="29"/>
        <end position="202"/>
    </location>
</feature>
<keyword evidence="2" id="KW-0540">Nuclease</keyword>
<protein>
    <submittedName>
        <fullName evidence="2">Uma2 family endonuclease</fullName>
    </submittedName>
</protein>
<dbReference type="PANTHER" id="PTHR47152">
    <property type="entry name" value="SLR2084 PROTEIN-RELATED"/>
    <property type="match status" value="1"/>
</dbReference>
<evidence type="ECO:0000259" key="1">
    <source>
        <dbReference type="Pfam" id="PF05685"/>
    </source>
</evidence>
<dbReference type="Gene3D" id="3.90.1570.10">
    <property type="entry name" value="tt1808, chain A"/>
    <property type="match status" value="1"/>
</dbReference>
<dbReference type="EMBL" id="JBHFNS010000065">
    <property type="protein sequence ID" value="MFB2936926.1"/>
    <property type="molecule type" value="Genomic_DNA"/>
</dbReference>
<dbReference type="InterPro" id="IPR012296">
    <property type="entry name" value="Nuclease_put_TT1808"/>
</dbReference>
<evidence type="ECO:0000313" key="2">
    <source>
        <dbReference type="EMBL" id="MFB2936926.1"/>
    </source>
</evidence>
<evidence type="ECO:0000313" key="3">
    <source>
        <dbReference type="Proteomes" id="UP001576776"/>
    </source>
</evidence>
<dbReference type="Proteomes" id="UP001576776">
    <property type="component" value="Unassembled WGS sequence"/>
</dbReference>
<accession>A0ABV4YDL6</accession>
<reference evidence="2 3" key="1">
    <citation type="submission" date="2024-09" db="EMBL/GenBank/DDBJ databases">
        <title>Floridaenema gen nov. (Aerosakkonemataceae, Aerosakkonematales ord. nov., Cyanobacteria) from benthic tropical and subtropical fresh waters, with the description of four new species.</title>
        <authorList>
            <person name="Moretto J.A."/>
            <person name="Berthold D.E."/>
            <person name="Lefler F.W."/>
            <person name="Huang I.-S."/>
            <person name="Laughinghouse H. IV."/>
        </authorList>
    </citation>
    <scope>NUCLEOTIDE SEQUENCE [LARGE SCALE GENOMIC DNA]</scope>
    <source>
        <strain evidence="2 3">BLCC-F154</strain>
    </source>
</reference>
<dbReference type="PANTHER" id="PTHR47152:SF1">
    <property type="entry name" value="SLL1186 PROTEIN"/>
    <property type="match status" value="1"/>
</dbReference>
<keyword evidence="3" id="KW-1185">Reference proteome</keyword>